<evidence type="ECO:0000256" key="3">
    <source>
        <dbReference type="ARBA" id="ARBA00023163"/>
    </source>
</evidence>
<name>A0A560KQ75_9BRAD</name>
<dbReference type="PANTHER" id="PTHR47506">
    <property type="entry name" value="TRANSCRIPTIONAL REGULATORY PROTEIN"/>
    <property type="match status" value="1"/>
</dbReference>
<keyword evidence="7" id="KW-1185">Reference proteome</keyword>
<dbReference type="PANTHER" id="PTHR47506:SF1">
    <property type="entry name" value="HTH-TYPE TRANSCRIPTIONAL REGULATOR YJDC"/>
    <property type="match status" value="1"/>
</dbReference>
<dbReference type="GO" id="GO:0003677">
    <property type="term" value="F:DNA binding"/>
    <property type="evidence" value="ECO:0007669"/>
    <property type="project" value="UniProtKB-UniRule"/>
</dbReference>
<evidence type="ECO:0000256" key="2">
    <source>
        <dbReference type="ARBA" id="ARBA00023125"/>
    </source>
</evidence>
<evidence type="ECO:0000313" key="7">
    <source>
        <dbReference type="Proteomes" id="UP000321304"/>
    </source>
</evidence>
<gene>
    <name evidence="6" type="ORF">FBZ93_1391</name>
</gene>
<evidence type="ECO:0000313" key="6">
    <source>
        <dbReference type="EMBL" id="TWB85307.1"/>
    </source>
</evidence>
<evidence type="ECO:0000256" key="1">
    <source>
        <dbReference type="ARBA" id="ARBA00023015"/>
    </source>
</evidence>
<dbReference type="Pfam" id="PF16925">
    <property type="entry name" value="TetR_C_13"/>
    <property type="match status" value="1"/>
</dbReference>
<proteinExistence type="predicted"/>
<accession>A0A560KQ75</accession>
<dbReference type="Pfam" id="PF00440">
    <property type="entry name" value="TetR_N"/>
    <property type="match status" value="1"/>
</dbReference>
<feature type="domain" description="HTH tetR-type" evidence="5">
    <location>
        <begin position="17"/>
        <end position="77"/>
    </location>
</feature>
<reference evidence="6 7" key="1">
    <citation type="submission" date="2019-06" db="EMBL/GenBank/DDBJ databases">
        <title>Genomic Encyclopedia of Type Strains, Phase IV (KMG-V): Genome sequencing to study the core and pangenomes of soil and plant-associated prokaryotes.</title>
        <authorList>
            <person name="Whitman W."/>
        </authorList>
    </citation>
    <scope>NUCLEOTIDE SEQUENCE [LARGE SCALE GENOMIC DNA]</scope>
    <source>
        <strain evidence="6 7">BR 10355</strain>
    </source>
</reference>
<dbReference type="AlphaFoldDB" id="A0A560KQ75"/>
<dbReference type="Proteomes" id="UP000321304">
    <property type="component" value="Unassembled WGS sequence"/>
</dbReference>
<dbReference type="InterPro" id="IPR001647">
    <property type="entry name" value="HTH_TetR"/>
</dbReference>
<dbReference type="InterPro" id="IPR011075">
    <property type="entry name" value="TetR_C"/>
</dbReference>
<dbReference type="InterPro" id="IPR009057">
    <property type="entry name" value="Homeodomain-like_sf"/>
</dbReference>
<dbReference type="EMBL" id="VITY01000039">
    <property type="protein sequence ID" value="TWB85307.1"/>
    <property type="molecule type" value="Genomic_DNA"/>
</dbReference>
<protein>
    <submittedName>
        <fullName evidence="6">TetR family transcriptional regulator</fullName>
    </submittedName>
</protein>
<evidence type="ECO:0000259" key="5">
    <source>
        <dbReference type="PROSITE" id="PS50977"/>
    </source>
</evidence>
<dbReference type="RefSeq" id="WP_146993221.1">
    <property type="nucleotide sequence ID" value="NZ_VITY01000039.1"/>
</dbReference>
<keyword evidence="3" id="KW-0804">Transcription</keyword>
<dbReference type="OrthoDB" id="9802802at2"/>
<dbReference type="Gene3D" id="1.10.357.10">
    <property type="entry name" value="Tetracycline Repressor, domain 2"/>
    <property type="match status" value="1"/>
</dbReference>
<feature type="DNA-binding region" description="H-T-H motif" evidence="4">
    <location>
        <begin position="40"/>
        <end position="59"/>
    </location>
</feature>
<comment type="caution">
    <text evidence="6">The sequence shown here is derived from an EMBL/GenBank/DDBJ whole genome shotgun (WGS) entry which is preliminary data.</text>
</comment>
<dbReference type="PROSITE" id="PS50977">
    <property type="entry name" value="HTH_TETR_2"/>
    <property type="match status" value="1"/>
</dbReference>
<sequence>MKKAHAKTNRPAARDPVRTREALLNAAFAEIHRSGFRSADVDAILRVAGVTKGALYHHFENKEALGYAVVDVVVADIMRQKWQVPLRDAENPINALIAVLKGTSLEKHDIECGCPLNNIAQEMSPLDEGFRRRTAKLFREWQGAIAKTLREGRAHGDVDQGVDPDQSSTFLIAAYEGYISLAKNSQNGADLKAGLDAMVRYLDTLRVQPTDRLQASRPPRS</sequence>
<keyword evidence="2 4" id="KW-0238">DNA-binding</keyword>
<dbReference type="SUPFAM" id="SSF48498">
    <property type="entry name" value="Tetracyclin repressor-like, C-terminal domain"/>
    <property type="match status" value="1"/>
</dbReference>
<organism evidence="6 7">
    <name type="scientific">Bradyrhizobium macuxiense</name>
    <dbReference type="NCBI Taxonomy" id="1755647"/>
    <lineage>
        <taxon>Bacteria</taxon>
        <taxon>Pseudomonadati</taxon>
        <taxon>Pseudomonadota</taxon>
        <taxon>Alphaproteobacteria</taxon>
        <taxon>Hyphomicrobiales</taxon>
        <taxon>Nitrobacteraceae</taxon>
        <taxon>Bradyrhizobium</taxon>
    </lineage>
</organism>
<dbReference type="SUPFAM" id="SSF46689">
    <property type="entry name" value="Homeodomain-like"/>
    <property type="match status" value="1"/>
</dbReference>
<keyword evidence="1" id="KW-0805">Transcription regulation</keyword>
<evidence type="ECO:0000256" key="4">
    <source>
        <dbReference type="PROSITE-ProRule" id="PRU00335"/>
    </source>
</evidence>
<dbReference type="InterPro" id="IPR036271">
    <property type="entry name" value="Tet_transcr_reg_TetR-rel_C_sf"/>
</dbReference>
<dbReference type="PRINTS" id="PR00455">
    <property type="entry name" value="HTHTETR"/>
</dbReference>